<dbReference type="InterPro" id="IPR012914">
    <property type="entry name" value="PucR_dom"/>
</dbReference>
<dbReference type="Gene3D" id="1.10.10.2840">
    <property type="entry name" value="PucR C-terminal helix-turn-helix domain"/>
    <property type="match status" value="1"/>
</dbReference>
<dbReference type="PANTHER" id="PTHR33744">
    <property type="entry name" value="CARBOHYDRATE DIACID REGULATOR"/>
    <property type="match status" value="1"/>
</dbReference>
<keyword evidence="4" id="KW-1185">Reference proteome</keyword>
<evidence type="ECO:0000313" key="3">
    <source>
        <dbReference type="EMBL" id="MBQ0923441.1"/>
    </source>
</evidence>
<feature type="domain" description="Purine catabolism PurC-like" evidence="1">
    <location>
        <begin position="7"/>
        <end position="123"/>
    </location>
</feature>
<evidence type="ECO:0000259" key="2">
    <source>
        <dbReference type="Pfam" id="PF13556"/>
    </source>
</evidence>
<dbReference type="InterPro" id="IPR051448">
    <property type="entry name" value="CdaR-like_regulators"/>
</dbReference>
<organism evidence="3 4">
    <name type="scientific">Saccharopolyspora endophytica</name>
    <dbReference type="NCBI Taxonomy" id="543886"/>
    <lineage>
        <taxon>Bacteria</taxon>
        <taxon>Bacillati</taxon>
        <taxon>Actinomycetota</taxon>
        <taxon>Actinomycetes</taxon>
        <taxon>Pseudonocardiales</taxon>
        <taxon>Pseudonocardiaceae</taxon>
        <taxon>Saccharopolyspora</taxon>
    </lineage>
</organism>
<proteinExistence type="predicted"/>
<gene>
    <name evidence="3" type="ORF">KBO27_05775</name>
</gene>
<accession>A0ABS5DAY4</accession>
<evidence type="ECO:0000313" key="4">
    <source>
        <dbReference type="Proteomes" id="UP000674084"/>
    </source>
</evidence>
<sequence>MGITVGELLDIPHLGLRLHSGSNGLGNTVAWTHTSDLPAPWEWITGGEMLMTNGMSFPRKADDQVELLERLVAAGASALGIGERMHCPPLRRRVERASERLRFPVLWIRYPLPFVAISRAVAEATLLEQSQRLIKTQRIYDAIRRTTSRTHGRPDFLTALENELGCEVHLLHRESGEPWYPGVKPPDPVAANAVRRGDTAARHLTGGAFGIALPDDRELLMVGVPTQECATLMVVRSRNAALDGVLLQHAATVAALELSQTQLALEQQRRFGAELLNQFLDGRIDQQVGHQQLVDLDLDPARSVLVTAQSDDDGRLQELPTALWRHGIPHVCRHRSGRTHVLVDDNDELDLVLTTTLGKTARVGISRQLGSVARLPVAARESSWSLGIADRTATAVVRHDTATPWIGLTDIADAQALVDRVLRPVLSYDEDHGTDLLGTLHAFLGNQRSWQRTSTALHVHRQTVLYRVRKIEELTHRDLSETGDITELWLALRALQLVSE</sequence>
<dbReference type="RefSeq" id="WP_210968894.1">
    <property type="nucleotide sequence ID" value="NZ_JAGPXE010000002.1"/>
</dbReference>
<reference evidence="3 4" key="1">
    <citation type="submission" date="2021-04" db="EMBL/GenBank/DDBJ databases">
        <title>Whole-genome sequencing of Saccharopolyspora endophytica KCTC 19397.</title>
        <authorList>
            <person name="Ay H."/>
            <person name="Saygin H."/>
            <person name="Sahin N."/>
        </authorList>
    </citation>
    <scope>NUCLEOTIDE SEQUENCE [LARGE SCALE GENOMIC DNA]</scope>
    <source>
        <strain evidence="3 4">KCTC 19397</strain>
    </source>
</reference>
<dbReference type="InterPro" id="IPR025736">
    <property type="entry name" value="PucR_C-HTH_dom"/>
</dbReference>
<dbReference type="InterPro" id="IPR042070">
    <property type="entry name" value="PucR_C-HTH_sf"/>
</dbReference>
<dbReference type="Pfam" id="PF13556">
    <property type="entry name" value="HTH_30"/>
    <property type="match status" value="1"/>
</dbReference>
<dbReference type="Proteomes" id="UP000674084">
    <property type="component" value="Unassembled WGS sequence"/>
</dbReference>
<dbReference type="EMBL" id="JAGPXE010000002">
    <property type="protein sequence ID" value="MBQ0923441.1"/>
    <property type="molecule type" value="Genomic_DNA"/>
</dbReference>
<comment type="caution">
    <text evidence="3">The sequence shown here is derived from an EMBL/GenBank/DDBJ whole genome shotgun (WGS) entry which is preliminary data.</text>
</comment>
<evidence type="ECO:0000259" key="1">
    <source>
        <dbReference type="Pfam" id="PF07905"/>
    </source>
</evidence>
<dbReference type="Pfam" id="PF07905">
    <property type="entry name" value="PucR"/>
    <property type="match status" value="1"/>
</dbReference>
<protein>
    <submittedName>
        <fullName evidence="3">PucR family transcriptional regulator ligand-binding domain-containing protein</fullName>
    </submittedName>
</protein>
<feature type="domain" description="PucR C-terminal helix-turn-helix" evidence="2">
    <location>
        <begin position="436"/>
        <end position="494"/>
    </location>
</feature>
<dbReference type="PANTHER" id="PTHR33744:SF1">
    <property type="entry name" value="DNA-BINDING TRANSCRIPTIONAL ACTIVATOR ADER"/>
    <property type="match status" value="1"/>
</dbReference>
<name>A0ABS5DAY4_9PSEU</name>